<protein>
    <submittedName>
        <fullName evidence="3">Tripartite tricarboxylate transporter TctB family protein</fullName>
    </submittedName>
</protein>
<evidence type="ECO:0000259" key="2">
    <source>
        <dbReference type="Pfam" id="PF07331"/>
    </source>
</evidence>
<name>A0ABY5HD95_9GAMM</name>
<dbReference type="Proteomes" id="UP001058461">
    <property type="component" value="Chromosome"/>
</dbReference>
<organism evidence="3 4">
    <name type="scientific">Marinobacterium rhizophilum</name>
    <dbReference type="NCBI Taxonomy" id="420402"/>
    <lineage>
        <taxon>Bacteria</taxon>
        <taxon>Pseudomonadati</taxon>
        <taxon>Pseudomonadota</taxon>
        <taxon>Gammaproteobacteria</taxon>
        <taxon>Oceanospirillales</taxon>
        <taxon>Oceanospirillaceae</taxon>
        <taxon>Marinobacterium</taxon>
    </lineage>
</organism>
<feature type="transmembrane region" description="Helical" evidence="1">
    <location>
        <begin position="153"/>
        <end position="175"/>
    </location>
</feature>
<evidence type="ECO:0000313" key="4">
    <source>
        <dbReference type="Proteomes" id="UP001058461"/>
    </source>
</evidence>
<reference evidence="3" key="1">
    <citation type="submission" date="2021-04" db="EMBL/GenBank/DDBJ databases">
        <title>Oceanospirillales bacteria with DddD are important DMSP degraders in coastal seawater.</title>
        <authorList>
            <person name="Liu J."/>
        </authorList>
    </citation>
    <scope>NUCLEOTIDE SEQUENCE</scope>
    <source>
        <strain evidence="3">D13-1</strain>
    </source>
</reference>
<gene>
    <name evidence="3" type="ORF">KDW95_13095</name>
</gene>
<dbReference type="InterPro" id="IPR009936">
    <property type="entry name" value="DUF1468"/>
</dbReference>
<keyword evidence="1" id="KW-1133">Transmembrane helix</keyword>
<evidence type="ECO:0000256" key="1">
    <source>
        <dbReference type="SAM" id="Phobius"/>
    </source>
</evidence>
<feature type="transmembrane region" description="Helical" evidence="1">
    <location>
        <begin position="102"/>
        <end position="118"/>
    </location>
</feature>
<dbReference type="EMBL" id="CP073347">
    <property type="protein sequence ID" value="UTW10240.1"/>
    <property type="molecule type" value="Genomic_DNA"/>
</dbReference>
<accession>A0ABY5HD95</accession>
<dbReference type="RefSeq" id="WP_255852274.1">
    <property type="nucleotide sequence ID" value="NZ_CP073347.1"/>
</dbReference>
<sequence>MTFSPVLLEELAAPILKKELQYLEVGRMSWKKLNNIMSIIIMIIGMSYVINLNYSASQAILLSNGIGPTYFPNVLAAILFFLCVVVLIQGNIREDTRVTIPNIKYMVFTLILTMVFILSWQYLGYFYINAFVFITALMTVYRKEYGIKKSFLVGVGTSIVTTGFLYVLFGKILFISL</sequence>
<feature type="domain" description="DUF1468" evidence="2">
    <location>
        <begin position="36"/>
        <end position="177"/>
    </location>
</feature>
<dbReference type="Pfam" id="PF07331">
    <property type="entry name" value="TctB"/>
    <property type="match status" value="1"/>
</dbReference>
<keyword evidence="1" id="KW-0472">Membrane</keyword>
<feature type="transmembrane region" description="Helical" evidence="1">
    <location>
        <begin position="70"/>
        <end position="90"/>
    </location>
</feature>
<feature type="transmembrane region" description="Helical" evidence="1">
    <location>
        <begin position="33"/>
        <end position="50"/>
    </location>
</feature>
<proteinExistence type="predicted"/>
<keyword evidence="1" id="KW-0812">Transmembrane</keyword>
<evidence type="ECO:0000313" key="3">
    <source>
        <dbReference type="EMBL" id="UTW10240.1"/>
    </source>
</evidence>
<keyword evidence="4" id="KW-1185">Reference proteome</keyword>